<protein>
    <recommendedName>
        <fullName evidence="2">LamG-like jellyroll fold domain-containing protein</fullName>
    </recommendedName>
</protein>
<organism evidence="1">
    <name type="scientific">marine sediment metagenome</name>
    <dbReference type="NCBI Taxonomy" id="412755"/>
    <lineage>
        <taxon>unclassified sequences</taxon>
        <taxon>metagenomes</taxon>
        <taxon>ecological metagenomes</taxon>
    </lineage>
</organism>
<gene>
    <name evidence="1" type="ORF">LCGC14_2124410</name>
</gene>
<dbReference type="EMBL" id="LAZR01026513">
    <property type="protein sequence ID" value="KKL68494.1"/>
    <property type="molecule type" value="Genomic_DNA"/>
</dbReference>
<sequence length="278" mass="29411">MAGKIEGQAGSVQGSRGTDASLYERVRTLLGSTGVILPIGDVDHEIEGNTTFNTVGGLRATFTYSKDITTWDVPPYLKGPGQVPIVTFDGVDERAITPDSTYWSRDDAGGANGFSIGIWANITNVASARCLMAKYDETGAEQREWIFFINANDTLRLFLYDESVDEAAYRDSDSAITMGSLRQFVATYDGRGSAAAADGITLYEDGVVIASSPSGLGSYAGMEDLAGVVSVGRNIGGTERWFPGEMAGGPLGPFFTQTELSAATIASLYTLGKSALCL</sequence>
<comment type="caution">
    <text evidence="1">The sequence shown here is derived from an EMBL/GenBank/DDBJ whole genome shotgun (WGS) entry which is preliminary data.</text>
</comment>
<reference evidence="1" key="1">
    <citation type="journal article" date="2015" name="Nature">
        <title>Complex archaea that bridge the gap between prokaryotes and eukaryotes.</title>
        <authorList>
            <person name="Spang A."/>
            <person name="Saw J.H."/>
            <person name="Jorgensen S.L."/>
            <person name="Zaremba-Niedzwiedzka K."/>
            <person name="Martijn J."/>
            <person name="Lind A.E."/>
            <person name="van Eijk R."/>
            <person name="Schleper C."/>
            <person name="Guy L."/>
            <person name="Ettema T.J."/>
        </authorList>
    </citation>
    <scope>NUCLEOTIDE SEQUENCE</scope>
</reference>
<dbReference type="SUPFAM" id="SSF49899">
    <property type="entry name" value="Concanavalin A-like lectins/glucanases"/>
    <property type="match status" value="1"/>
</dbReference>
<evidence type="ECO:0000313" key="1">
    <source>
        <dbReference type="EMBL" id="KKL68494.1"/>
    </source>
</evidence>
<dbReference type="Gene3D" id="2.60.120.200">
    <property type="match status" value="1"/>
</dbReference>
<dbReference type="InterPro" id="IPR013320">
    <property type="entry name" value="ConA-like_dom_sf"/>
</dbReference>
<evidence type="ECO:0008006" key="2">
    <source>
        <dbReference type="Google" id="ProtNLM"/>
    </source>
</evidence>
<proteinExistence type="predicted"/>
<name>A0A0F9E3C4_9ZZZZ</name>
<dbReference type="AlphaFoldDB" id="A0A0F9E3C4"/>
<accession>A0A0F9E3C4</accession>